<dbReference type="Gene3D" id="3.40.630.30">
    <property type="match status" value="1"/>
</dbReference>
<dbReference type="EC" id="2.3.1.-" evidence="2"/>
<protein>
    <submittedName>
        <fullName evidence="2">GNAT family N-acetyltransferase</fullName>
        <ecNumber evidence="2">2.3.1.-</ecNumber>
    </submittedName>
</protein>
<keyword evidence="2" id="KW-0012">Acyltransferase</keyword>
<dbReference type="InterPro" id="IPR038740">
    <property type="entry name" value="BioF2-like_GNAT_dom"/>
</dbReference>
<dbReference type="RefSeq" id="WP_379771673.1">
    <property type="nucleotide sequence ID" value="NZ_JBHSMZ010000008.1"/>
</dbReference>
<dbReference type="SUPFAM" id="SSF55729">
    <property type="entry name" value="Acyl-CoA N-acyltransferases (Nat)"/>
    <property type="match status" value="1"/>
</dbReference>
<dbReference type="EMBL" id="JBHSMZ010000008">
    <property type="protein sequence ID" value="MFC5549598.1"/>
    <property type="molecule type" value="Genomic_DNA"/>
</dbReference>
<sequence>MAQTIADDRHGAFASMTSELHCHRQGIPNGLAQKIDLHYGALFSSPRQLQLSGKLSDEIWVYQSQPAASSQSIFLFECHGSDIKVLNEQIRAPASDIEQLIEYLFGRHPAVSCIDFFGLDTGKLALRRPYQRFFCAEDIVIPEYGSDLAYADDIGKSTKRNIRRRSAALAEAYPASRFEVIEAGAITPELVERVIAFNRSSMTRKNRTSTYQDDALRLALLAAHEGLAGTVLVDGDIVAGTVCARIGNCFYMLVTGRDFRFDAFSLGMLCCYWTARECFRRGAREINMMGGRLDYKYSLLGRSRKYDALCVYRSRTAMLRHAGRVADMALHGACLEAKFALLDCEREDGAAARLVARGIRAWRSAKARHRQDIA</sequence>
<organism evidence="2 3">
    <name type="scientific">Massilia aerilata</name>
    <dbReference type="NCBI Taxonomy" id="453817"/>
    <lineage>
        <taxon>Bacteria</taxon>
        <taxon>Pseudomonadati</taxon>
        <taxon>Pseudomonadota</taxon>
        <taxon>Betaproteobacteria</taxon>
        <taxon>Burkholderiales</taxon>
        <taxon>Oxalobacteraceae</taxon>
        <taxon>Telluria group</taxon>
        <taxon>Massilia</taxon>
    </lineage>
</organism>
<name>A0ABW0RYB4_9BURK</name>
<evidence type="ECO:0000313" key="3">
    <source>
        <dbReference type="Proteomes" id="UP001596086"/>
    </source>
</evidence>
<dbReference type="Proteomes" id="UP001596086">
    <property type="component" value="Unassembled WGS sequence"/>
</dbReference>
<evidence type="ECO:0000259" key="1">
    <source>
        <dbReference type="Pfam" id="PF13480"/>
    </source>
</evidence>
<gene>
    <name evidence="2" type="ORF">ACFPO9_13865</name>
</gene>
<keyword evidence="2" id="KW-0808">Transferase</keyword>
<feature type="domain" description="BioF2-like acetyltransferase" evidence="1">
    <location>
        <begin position="157"/>
        <end position="296"/>
    </location>
</feature>
<dbReference type="GO" id="GO:0016746">
    <property type="term" value="F:acyltransferase activity"/>
    <property type="evidence" value="ECO:0007669"/>
    <property type="project" value="UniProtKB-KW"/>
</dbReference>
<dbReference type="Pfam" id="PF13480">
    <property type="entry name" value="Acetyltransf_6"/>
    <property type="match status" value="1"/>
</dbReference>
<reference evidence="3" key="1">
    <citation type="journal article" date="2019" name="Int. J. Syst. Evol. Microbiol.">
        <title>The Global Catalogue of Microorganisms (GCM) 10K type strain sequencing project: providing services to taxonomists for standard genome sequencing and annotation.</title>
        <authorList>
            <consortium name="The Broad Institute Genomics Platform"/>
            <consortium name="The Broad Institute Genome Sequencing Center for Infectious Disease"/>
            <person name="Wu L."/>
            <person name="Ma J."/>
        </authorList>
    </citation>
    <scope>NUCLEOTIDE SEQUENCE [LARGE SCALE GENOMIC DNA]</scope>
    <source>
        <strain evidence="3">CGMCC 4.5798</strain>
    </source>
</reference>
<accession>A0ABW0RYB4</accession>
<dbReference type="InterPro" id="IPR016181">
    <property type="entry name" value="Acyl_CoA_acyltransferase"/>
</dbReference>
<keyword evidence="3" id="KW-1185">Reference proteome</keyword>
<proteinExistence type="predicted"/>
<comment type="caution">
    <text evidence="2">The sequence shown here is derived from an EMBL/GenBank/DDBJ whole genome shotgun (WGS) entry which is preliminary data.</text>
</comment>
<evidence type="ECO:0000313" key="2">
    <source>
        <dbReference type="EMBL" id="MFC5549598.1"/>
    </source>
</evidence>